<reference evidence="3" key="1">
    <citation type="submission" date="2017-02" db="UniProtKB">
        <authorList>
            <consortium name="WormBaseParasite"/>
        </authorList>
    </citation>
    <scope>IDENTIFICATION</scope>
</reference>
<feature type="compositionally biased region" description="Gly residues" evidence="1">
    <location>
        <begin position="47"/>
        <end position="56"/>
    </location>
</feature>
<feature type="compositionally biased region" description="Basic and acidic residues" evidence="1">
    <location>
        <begin position="532"/>
        <end position="544"/>
    </location>
</feature>
<name>A0A0N4Z855_PARTI</name>
<feature type="compositionally biased region" description="Basic and acidic residues" evidence="1">
    <location>
        <begin position="677"/>
        <end position="690"/>
    </location>
</feature>
<feature type="compositionally biased region" description="Basic residues" evidence="1">
    <location>
        <begin position="666"/>
        <end position="675"/>
    </location>
</feature>
<evidence type="ECO:0000256" key="1">
    <source>
        <dbReference type="SAM" id="MobiDB-lite"/>
    </source>
</evidence>
<protein>
    <submittedName>
        <fullName evidence="3">PE-PGRS family protein</fullName>
    </submittedName>
</protein>
<dbReference type="AlphaFoldDB" id="A0A0N4Z855"/>
<feature type="compositionally biased region" description="Basic and acidic residues" evidence="1">
    <location>
        <begin position="732"/>
        <end position="751"/>
    </location>
</feature>
<keyword evidence="2" id="KW-1185">Reference proteome</keyword>
<organism evidence="2 3">
    <name type="scientific">Parastrongyloides trichosuri</name>
    <name type="common">Possum-specific nematode worm</name>
    <dbReference type="NCBI Taxonomy" id="131310"/>
    <lineage>
        <taxon>Eukaryota</taxon>
        <taxon>Metazoa</taxon>
        <taxon>Ecdysozoa</taxon>
        <taxon>Nematoda</taxon>
        <taxon>Chromadorea</taxon>
        <taxon>Rhabditida</taxon>
        <taxon>Tylenchina</taxon>
        <taxon>Panagrolaimomorpha</taxon>
        <taxon>Strongyloidoidea</taxon>
        <taxon>Strongyloididae</taxon>
        <taxon>Parastrongyloides</taxon>
    </lineage>
</organism>
<dbReference type="WBParaSite" id="PTRK_0000339500.1">
    <property type="protein sequence ID" value="PTRK_0000339500.1"/>
    <property type="gene ID" value="PTRK_0000339500"/>
</dbReference>
<feature type="region of interest" description="Disordered" evidence="1">
    <location>
        <begin position="37"/>
        <end position="78"/>
    </location>
</feature>
<sequence length="781" mass="82196">MDARIHLQGFGDQTRRLEQGLDQLGFLNGVDLAARHARRDGQRQQGGDLGGEGLGRGDADFGPGVGRPEGFSLARHRGGVDVDDGGGLQPLRLAPFQARQGVGGLARLADGDGERAGRQGRVAIAELRGDLDVAGQASVFLKGVSADLGGVEGRAAGDDLDAAQGGEVHGLNLGLAGDQVEVFRQGVLDAVGLFVDLLFHEVAVFALLDQRRRGRDLNHGAVGRAARGVEHVRAGAGHGDEIALFQIGDPLGEGADGQGVRTQIHLALAPADDQGTAATRAQDQFVLALDQHGQGIGACQTVERGLEGVQRRHAGRQLVVQQVGDDLGVGLAFEDAALGLHLGLQLGEVFDDAVVDQADAPGLVRVGVGRGRRAVGGPAGNRGGGDIKKWVSEGFFANSGAASEGRPLGREKILWHRRHSRPGQHPSDDGRGGPARRPGRRAAVPHQRRPTPSGGDRQGYPPVRLYDRAGAGGGPSLGRHGRAHLRPPADAGRGDDDPLDARRSGHHDLGLAQRLRRQRHQAVRAGRLQAVGRDRAEDRSHDGRGPGSGPGALEQAGPGQAHRRRPAALYRDRQTGLPQAAEPEGPAHRHRLRQRRRLSRACGRRRSDHGPDRSGLGQARAAERQGRGRHRHVQPGSGAPPEGRGSDAGAHQGRRSLRHGADARGRLQHRRRTVGPHHPEGPRHDRRRPDGGAAGAGRAGRGGRADERAGAPVRAGPATASERPLYGWKAAGGRERQGGDGRGGSRPERRGPSSGPPLGHGKADPRHGRGRRRGPGQARGQ</sequence>
<feature type="compositionally biased region" description="Gly residues" evidence="1">
    <location>
        <begin position="692"/>
        <end position="702"/>
    </location>
</feature>
<feature type="region of interest" description="Disordered" evidence="1">
    <location>
        <begin position="416"/>
        <end position="781"/>
    </location>
</feature>
<evidence type="ECO:0000313" key="3">
    <source>
        <dbReference type="WBParaSite" id="PTRK_0000339500.1"/>
    </source>
</evidence>
<accession>A0A0N4Z855</accession>
<evidence type="ECO:0000313" key="2">
    <source>
        <dbReference type="Proteomes" id="UP000038045"/>
    </source>
</evidence>
<proteinExistence type="predicted"/>
<dbReference type="Proteomes" id="UP000038045">
    <property type="component" value="Unplaced"/>
</dbReference>
<feature type="compositionally biased region" description="Basic residues" evidence="1">
    <location>
        <begin position="588"/>
        <end position="607"/>
    </location>
</feature>
<feature type="compositionally biased region" description="Basic and acidic residues" evidence="1">
    <location>
        <begin position="492"/>
        <end position="509"/>
    </location>
</feature>